<dbReference type="GO" id="GO:0008483">
    <property type="term" value="F:transaminase activity"/>
    <property type="evidence" value="ECO:0007669"/>
    <property type="project" value="UniProtKB-KW"/>
</dbReference>
<dbReference type="GeneID" id="5054212"/>
<dbReference type="InterPro" id="IPR051926">
    <property type="entry name" value="Ala_Aminotransferase"/>
</dbReference>
<dbReference type="PANTHER" id="PTHR43488:SF2">
    <property type="entry name" value="GLUTAMATE-PYRUVATE AMINOTRANSFERASE ALAA"/>
    <property type="match status" value="1"/>
</dbReference>
<dbReference type="EMBL" id="JAAVJF010000006">
    <property type="protein sequence ID" value="NYR16446.1"/>
    <property type="molecule type" value="Genomic_DNA"/>
</dbReference>
<keyword evidence="8" id="KW-1185">Reference proteome</keyword>
<dbReference type="Proteomes" id="UP000554766">
    <property type="component" value="Unassembled WGS sequence"/>
</dbReference>
<keyword evidence="2 5" id="KW-0032">Aminotransferase</keyword>
<dbReference type="CDD" id="cd00609">
    <property type="entry name" value="AAT_like"/>
    <property type="match status" value="1"/>
</dbReference>
<organism evidence="7 8">
    <name type="scientific">Pyrobaculum arsenaticum</name>
    <dbReference type="NCBI Taxonomy" id="121277"/>
    <lineage>
        <taxon>Archaea</taxon>
        <taxon>Thermoproteota</taxon>
        <taxon>Thermoprotei</taxon>
        <taxon>Thermoproteales</taxon>
        <taxon>Thermoproteaceae</taxon>
        <taxon>Pyrobaculum</taxon>
    </lineage>
</organism>
<evidence type="ECO:0000313" key="8">
    <source>
        <dbReference type="Proteomes" id="UP000554766"/>
    </source>
</evidence>
<evidence type="ECO:0000313" key="7">
    <source>
        <dbReference type="EMBL" id="NYR16446.1"/>
    </source>
</evidence>
<dbReference type="EC" id="2.6.1.-" evidence="5"/>
<name>A0A7L4PGC1_9CREN</name>
<dbReference type="PROSITE" id="PS00105">
    <property type="entry name" value="AA_TRANSFER_CLASS_1"/>
    <property type="match status" value="1"/>
</dbReference>
<dbReference type="InterPro" id="IPR015421">
    <property type="entry name" value="PyrdxlP-dep_Trfase_major"/>
</dbReference>
<feature type="domain" description="Aminotransferase class I/classII large" evidence="6">
    <location>
        <begin position="19"/>
        <end position="320"/>
    </location>
</feature>
<protein>
    <recommendedName>
        <fullName evidence="5">Aminotransferase</fullName>
        <ecNumber evidence="5">2.6.1.-</ecNumber>
    </recommendedName>
</protein>
<dbReference type="InterPro" id="IPR004838">
    <property type="entry name" value="NHTrfase_class1_PyrdxlP-BS"/>
</dbReference>
<dbReference type="InterPro" id="IPR015424">
    <property type="entry name" value="PyrdxlP-dep_Trfase"/>
</dbReference>
<evidence type="ECO:0000256" key="1">
    <source>
        <dbReference type="ARBA" id="ARBA00001933"/>
    </source>
</evidence>
<dbReference type="Gene3D" id="3.40.640.10">
    <property type="entry name" value="Type I PLP-dependent aspartate aminotransferase-like (Major domain)"/>
    <property type="match status" value="1"/>
</dbReference>
<evidence type="ECO:0000259" key="6">
    <source>
        <dbReference type="Pfam" id="PF00155"/>
    </source>
</evidence>
<dbReference type="Pfam" id="PF00155">
    <property type="entry name" value="Aminotran_1_2"/>
    <property type="match status" value="1"/>
</dbReference>
<comment type="cofactor">
    <cofactor evidence="1 5">
        <name>pyridoxal 5'-phosphate</name>
        <dbReference type="ChEBI" id="CHEBI:597326"/>
    </cofactor>
</comment>
<comment type="similarity">
    <text evidence="5">Belongs to the class-I pyridoxal-phosphate-dependent aminotransferase family.</text>
</comment>
<evidence type="ECO:0000256" key="5">
    <source>
        <dbReference type="RuleBase" id="RU000481"/>
    </source>
</evidence>
<comment type="caution">
    <text evidence="7">The sequence shown here is derived from an EMBL/GenBank/DDBJ whole genome shotgun (WGS) entry which is preliminary data.</text>
</comment>
<dbReference type="RefSeq" id="WP_011901489.1">
    <property type="nucleotide sequence ID" value="NZ_JAAVJF010000006.1"/>
</dbReference>
<dbReference type="GO" id="GO:0030170">
    <property type="term" value="F:pyridoxal phosphate binding"/>
    <property type="evidence" value="ECO:0007669"/>
    <property type="project" value="InterPro"/>
</dbReference>
<dbReference type="OMA" id="FFRNIYA"/>
<accession>A0A7L4PGC1</accession>
<dbReference type="SUPFAM" id="SSF53383">
    <property type="entry name" value="PLP-dependent transferases"/>
    <property type="match status" value="1"/>
</dbReference>
<reference evidence="7 8" key="1">
    <citation type="journal article" date="2020" name="Nat. Commun.">
        <title>The structures of two archaeal type IV pili illuminate evolutionary relationships.</title>
        <authorList>
            <person name="Wang F."/>
            <person name="Baquero D.P."/>
            <person name="Su Z."/>
            <person name="Beltran L.C."/>
            <person name="Prangishvili D."/>
            <person name="Krupovic M."/>
            <person name="Egelman E.H."/>
        </authorList>
    </citation>
    <scope>NUCLEOTIDE SEQUENCE [LARGE SCALE GENOMIC DNA]</scope>
    <source>
        <strain evidence="7 8">2GA</strain>
    </source>
</reference>
<sequence>MDFASAIRRIEAARPRHRLDIGDPDVPPPPELVEALGRVGDLHYGPPEGLPEFREAVASAFGVEPSEVVAVAGGRHGLAALMWIFRKKRLITPLPFYPGYFDIAGVFGISLEVVESGDGWVPSFSERGIYIVNYPNNPTGTVLPRGKVRELVDAAEFVISDEIYRDIIFGEFISPLELSPNVAVVYSFSKVFSAPGLRIGAVVAPREVAREVARFNKATINVPPTHVQRAVALVIDVLPRRRREVSEIYRRRAELAAKTLRLPFVKPAGAFYIFPRANAGCFEKALQVGVSVLPGELYGRPGHVRIALVEPEDALEEAFEVLNRACG</sequence>
<gene>
    <name evidence="7" type="ORF">HC235_11005</name>
</gene>
<dbReference type="AlphaFoldDB" id="A0A7L4PGC1"/>
<evidence type="ECO:0000256" key="3">
    <source>
        <dbReference type="ARBA" id="ARBA00022679"/>
    </source>
</evidence>
<evidence type="ECO:0000256" key="4">
    <source>
        <dbReference type="ARBA" id="ARBA00022898"/>
    </source>
</evidence>
<keyword evidence="4" id="KW-0663">Pyridoxal phosphate</keyword>
<dbReference type="PANTHER" id="PTHR43488">
    <property type="entry name" value="GLUTAMATE-PYRUVATE AMINOTRANSFERASE ALAA"/>
    <property type="match status" value="1"/>
</dbReference>
<dbReference type="InterPro" id="IPR004839">
    <property type="entry name" value="Aminotransferase_I/II_large"/>
</dbReference>
<keyword evidence="3 5" id="KW-0808">Transferase</keyword>
<evidence type="ECO:0000256" key="2">
    <source>
        <dbReference type="ARBA" id="ARBA00022576"/>
    </source>
</evidence>
<proteinExistence type="inferred from homology"/>